<organism evidence="1 2">
    <name type="scientific">Cochliobolus carbonum (strain 26-R-13)</name>
    <name type="common">Maize leaf spot fungus</name>
    <name type="synonym">Bipolaris zeicola</name>
    <dbReference type="NCBI Taxonomy" id="930089"/>
    <lineage>
        <taxon>Eukaryota</taxon>
        <taxon>Fungi</taxon>
        <taxon>Dikarya</taxon>
        <taxon>Ascomycota</taxon>
        <taxon>Pezizomycotina</taxon>
        <taxon>Dothideomycetes</taxon>
        <taxon>Pleosporomycetidae</taxon>
        <taxon>Pleosporales</taxon>
        <taxon>Pleosporineae</taxon>
        <taxon>Pleosporaceae</taxon>
        <taxon>Bipolaris</taxon>
    </lineage>
</organism>
<dbReference type="HOGENOM" id="CLU_2873719_0_0_1"/>
<dbReference type="Proteomes" id="UP000053841">
    <property type="component" value="Unassembled WGS sequence"/>
</dbReference>
<evidence type="ECO:0000313" key="1">
    <source>
        <dbReference type="EMBL" id="EUC30783.1"/>
    </source>
</evidence>
<dbReference type="RefSeq" id="XP_007714895.1">
    <property type="nucleotide sequence ID" value="XM_007716705.1"/>
</dbReference>
<dbReference type="EMBL" id="KI964687">
    <property type="protein sequence ID" value="EUC30783.1"/>
    <property type="molecule type" value="Genomic_DNA"/>
</dbReference>
<proteinExistence type="predicted"/>
<protein>
    <submittedName>
        <fullName evidence="1">Uncharacterized protein</fullName>
    </submittedName>
</protein>
<dbReference type="OrthoDB" id="3794856at2759"/>
<sequence>SFEPKSWILAKQTRHWSFTERIDRIGELLVISKTKCNALPGDLSLHLVVANPNQRSCATVWDVR</sequence>
<feature type="non-terminal residue" evidence="1">
    <location>
        <position position="1"/>
    </location>
</feature>
<keyword evidence="2" id="KW-1185">Reference proteome</keyword>
<reference evidence="1 2" key="1">
    <citation type="journal article" date="2013" name="PLoS Genet.">
        <title>Comparative genome structure, secondary metabolite, and effector coding capacity across Cochliobolus pathogens.</title>
        <authorList>
            <person name="Condon B.J."/>
            <person name="Leng Y."/>
            <person name="Wu D."/>
            <person name="Bushley K.E."/>
            <person name="Ohm R.A."/>
            <person name="Otillar R."/>
            <person name="Martin J."/>
            <person name="Schackwitz W."/>
            <person name="Grimwood J."/>
            <person name="MohdZainudin N."/>
            <person name="Xue C."/>
            <person name="Wang R."/>
            <person name="Manning V.A."/>
            <person name="Dhillon B."/>
            <person name="Tu Z.J."/>
            <person name="Steffenson B.J."/>
            <person name="Salamov A."/>
            <person name="Sun H."/>
            <person name="Lowry S."/>
            <person name="LaButti K."/>
            <person name="Han J."/>
            <person name="Copeland A."/>
            <person name="Lindquist E."/>
            <person name="Barry K."/>
            <person name="Schmutz J."/>
            <person name="Baker S.E."/>
            <person name="Ciuffetti L.M."/>
            <person name="Grigoriev I.V."/>
            <person name="Zhong S."/>
            <person name="Turgeon B.G."/>
        </authorList>
    </citation>
    <scope>NUCLEOTIDE SEQUENCE [LARGE SCALE GENOMIC DNA]</scope>
    <source>
        <strain evidence="1 2">26-R-13</strain>
    </source>
</reference>
<gene>
    <name evidence="1" type="ORF">COCCADRAFT_102935</name>
</gene>
<dbReference type="GeneID" id="19142661"/>
<evidence type="ECO:0000313" key="2">
    <source>
        <dbReference type="Proteomes" id="UP000053841"/>
    </source>
</evidence>
<accession>W6XYI3</accession>
<dbReference type="AlphaFoldDB" id="W6XYI3"/>
<dbReference type="KEGG" id="bze:COCCADRAFT_102935"/>
<name>W6XYI3_COCC2</name>